<evidence type="ECO:0000313" key="3">
    <source>
        <dbReference type="Proteomes" id="UP000078532"/>
    </source>
</evidence>
<dbReference type="AlphaFoldDB" id="A0A1B7LEG1"/>
<dbReference type="PROSITE" id="PS51354">
    <property type="entry name" value="GLUTAREDOXIN_2"/>
    <property type="match status" value="1"/>
</dbReference>
<dbReference type="OrthoDB" id="9795531at2"/>
<name>A0A1B7LEG1_9FIRM</name>
<dbReference type="CDD" id="cd02976">
    <property type="entry name" value="NrdH"/>
    <property type="match status" value="1"/>
</dbReference>
<comment type="caution">
    <text evidence="2">The sequence shown here is derived from an EMBL/GenBank/DDBJ whole genome shotgun (WGS) entry which is preliminary data.</text>
</comment>
<dbReference type="Proteomes" id="UP000078532">
    <property type="component" value="Unassembled WGS sequence"/>
</dbReference>
<dbReference type="SUPFAM" id="SSF52833">
    <property type="entry name" value="Thioredoxin-like"/>
    <property type="match status" value="1"/>
</dbReference>
<protein>
    <submittedName>
        <fullName evidence="2">NrdH-redoxin</fullName>
    </submittedName>
</protein>
<dbReference type="RefSeq" id="WP_066668048.1">
    <property type="nucleotide sequence ID" value="NZ_LYVF01000158.1"/>
</dbReference>
<organism evidence="2 3">
    <name type="scientific">Desulfotomaculum copahuensis</name>
    <dbReference type="NCBI Taxonomy" id="1838280"/>
    <lineage>
        <taxon>Bacteria</taxon>
        <taxon>Bacillati</taxon>
        <taxon>Bacillota</taxon>
        <taxon>Clostridia</taxon>
        <taxon>Eubacteriales</taxon>
        <taxon>Desulfotomaculaceae</taxon>
        <taxon>Desulfotomaculum</taxon>
    </lineage>
</organism>
<dbReference type="Gene3D" id="3.40.30.10">
    <property type="entry name" value="Glutaredoxin"/>
    <property type="match status" value="1"/>
</dbReference>
<dbReference type="EMBL" id="LYVF01000158">
    <property type="protein sequence ID" value="OAT81663.1"/>
    <property type="molecule type" value="Genomic_DNA"/>
</dbReference>
<dbReference type="InterPro" id="IPR036249">
    <property type="entry name" value="Thioredoxin-like_sf"/>
</dbReference>
<dbReference type="PANTHER" id="PTHR34386">
    <property type="entry name" value="GLUTAREDOXIN"/>
    <property type="match status" value="1"/>
</dbReference>
<dbReference type="STRING" id="1838280.A6M21_09625"/>
<proteinExistence type="predicted"/>
<dbReference type="InterPro" id="IPR011767">
    <property type="entry name" value="GLR_AS"/>
</dbReference>
<dbReference type="GO" id="GO:0009055">
    <property type="term" value="F:electron transfer activity"/>
    <property type="evidence" value="ECO:0007669"/>
    <property type="project" value="TreeGrafter"/>
</dbReference>
<keyword evidence="3" id="KW-1185">Reference proteome</keyword>
<dbReference type="GO" id="GO:0045454">
    <property type="term" value="P:cell redox homeostasis"/>
    <property type="evidence" value="ECO:0007669"/>
    <property type="project" value="TreeGrafter"/>
</dbReference>
<reference evidence="2 3" key="1">
    <citation type="submission" date="2016-04" db="EMBL/GenBank/DDBJ databases">
        <authorList>
            <person name="Evans L.H."/>
            <person name="Alamgir A."/>
            <person name="Owens N."/>
            <person name="Weber N.D."/>
            <person name="Virtaneva K."/>
            <person name="Barbian K."/>
            <person name="Babar A."/>
            <person name="Rosenke K."/>
        </authorList>
    </citation>
    <scope>NUCLEOTIDE SEQUENCE [LARGE SCALE GENOMIC DNA]</scope>
    <source>
        <strain evidence="2 3">LMa1</strain>
    </source>
</reference>
<dbReference type="PROSITE" id="PS00195">
    <property type="entry name" value="GLUTAREDOXIN_1"/>
    <property type="match status" value="1"/>
</dbReference>
<dbReference type="InterPro" id="IPR051548">
    <property type="entry name" value="Grx-like_ET"/>
</dbReference>
<accession>A0A1B7LEG1</accession>
<evidence type="ECO:0000313" key="2">
    <source>
        <dbReference type="EMBL" id="OAT81663.1"/>
    </source>
</evidence>
<dbReference type="Pfam" id="PF00462">
    <property type="entry name" value="Glutaredoxin"/>
    <property type="match status" value="1"/>
</dbReference>
<dbReference type="InterPro" id="IPR002109">
    <property type="entry name" value="Glutaredoxin"/>
</dbReference>
<gene>
    <name evidence="2" type="ORF">A6M21_09625</name>
</gene>
<sequence>MVKLYALSTCPWCKKVKQLLNEKEIPYECVDVDLLKGAEQEQALVEVDRLTGKRAFPVTVINGKAIQGYRADEILEAARNEK</sequence>
<feature type="domain" description="Glutaredoxin" evidence="1">
    <location>
        <begin position="2"/>
        <end position="66"/>
    </location>
</feature>
<dbReference type="PANTHER" id="PTHR34386:SF1">
    <property type="entry name" value="GLUTAREDOXIN-LIKE PROTEIN NRDH"/>
    <property type="match status" value="1"/>
</dbReference>
<evidence type="ECO:0000259" key="1">
    <source>
        <dbReference type="Pfam" id="PF00462"/>
    </source>
</evidence>